<proteinExistence type="predicted"/>
<organism evidence="2 3">
    <name type="scientific">Pseudozobellia thermophila</name>
    <dbReference type="NCBI Taxonomy" id="192903"/>
    <lineage>
        <taxon>Bacteria</taxon>
        <taxon>Pseudomonadati</taxon>
        <taxon>Bacteroidota</taxon>
        <taxon>Flavobacteriia</taxon>
        <taxon>Flavobacteriales</taxon>
        <taxon>Flavobacteriaceae</taxon>
        <taxon>Pseudozobellia</taxon>
    </lineage>
</organism>
<keyword evidence="1" id="KW-0732">Signal</keyword>
<name>A0A1M6HG01_9FLAO</name>
<reference evidence="3" key="1">
    <citation type="submission" date="2016-11" db="EMBL/GenBank/DDBJ databases">
        <authorList>
            <person name="Varghese N."/>
            <person name="Submissions S."/>
        </authorList>
    </citation>
    <scope>NUCLEOTIDE SEQUENCE [LARGE SCALE GENOMIC DNA]</scope>
    <source>
        <strain evidence="3">DSM 19858</strain>
    </source>
</reference>
<evidence type="ECO:0008006" key="4">
    <source>
        <dbReference type="Google" id="ProtNLM"/>
    </source>
</evidence>
<feature type="chain" id="PRO_5009918090" description="DUF2911 domain-containing protein" evidence="1">
    <location>
        <begin position="23"/>
        <end position="182"/>
    </location>
</feature>
<evidence type="ECO:0000313" key="3">
    <source>
        <dbReference type="Proteomes" id="UP000184543"/>
    </source>
</evidence>
<dbReference type="OrthoDB" id="187854at2"/>
<dbReference type="STRING" id="192903.SAMN04488513_10337"/>
<dbReference type="EMBL" id="FQYU01000003">
    <property type="protein sequence ID" value="SHJ21093.1"/>
    <property type="molecule type" value="Genomic_DNA"/>
</dbReference>
<protein>
    <recommendedName>
        <fullName evidence="4">DUF2911 domain-containing protein</fullName>
    </recommendedName>
</protein>
<dbReference type="RefSeq" id="WP_072992955.1">
    <property type="nucleotide sequence ID" value="NZ_FQYU01000003.1"/>
</dbReference>
<dbReference type="Proteomes" id="UP000184543">
    <property type="component" value="Unassembled WGS sequence"/>
</dbReference>
<dbReference type="AlphaFoldDB" id="A0A1M6HG01"/>
<keyword evidence="3" id="KW-1185">Reference proteome</keyword>
<sequence length="182" mass="19893">MKKVSLIALTVFAMVFTSEVMAQKFSGLDKSPMDMASYPADYKVANKAVRVIYSRPQLKGRSLSELAPAGKVWRTGANEAAEITFYTDATFGGKSVKAGTYSLFTIPGDKEWTIILNKNLNQWGAYSYDESADVLRVSAPSSTNGSSLEEFSIAFKEVDGGAELAMGWDKTRVLVPITFTKM</sequence>
<dbReference type="Pfam" id="PF11138">
    <property type="entry name" value="DUF2911"/>
    <property type="match status" value="1"/>
</dbReference>
<gene>
    <name evidence="2" type="ORF">SAMN04488513_10337</name>
</gene>
<accession>A0A1M6HG01</accession>
<dbReference type="InterPro" id="IPR021314">
    <property type="entry name" value="DUF2911"/>
</dbReference>
<evidence type="ECO:0000256" key="1">
    <source>
        <dbReference type="SAM" id="SignalP"/>
    </source>
</evidence>
<evidence type="ECO:0000313" key="2">
    <source>
        <dbReference type="EMBL" id="SHJ21093.1"/>
    </source>
</evidence>
<feature type="signal peptide" evidence="1">
    <location>
        <begin position="1"/>
        <end position="22"/>
    </location>
</feature>